<dbReference type="PROSITE" id="PS50943">
    <property type="entry name" value="HTH_CROC1"/>
    <property type="match status" value="1"/>
</dbReference>
<dbReference type="Gene3D" id="1.10.260.40">
    <property type="entry name" value="lambda repressor-like DNA-binding domains"/>
    <property type="match status" value="1"/>
</dbReference>
<name>A0A7Y6BUN1_9BACL</name>
<dbReference type="CDD" id="cd00093">
    <property type="entry name" value="HTH_XRE"/>
    <property type="match status" value="1"/>
</dbReference>
<dbReference type="GO" id="GO:0003677">
    <property type="term" value="F:DNA binding"/>
    <property type="evidence" value="ECO:0007669"/>
    <property type="project" value="InterPro"/>
</dbReference>
<dbReference type="Proteomes" id="UP000526125">
    <property type="component" value="Unassembled WGS sequence"/>
</dbReference>
<dbReference type="RefSeq" id="WP_175395144.1">
    <property type="nucleotide sequence ID" value="NZ_JABMCB010000169.1"/>
</dbReference>
<gene>
    <name evidence="2" type="ORF">HP552_08735</name>
</gene>
<feature type="domain" description="HTH cro/C1-type" evidence="1">
    <location>
        <begin position="23"/>
        <end position="65"/>
    </location>
</feature>
<accession>A0A7Y6BUN1</accession>
<proteinExistence type="predicted"/>
<evidence type="ECO:0000259" key="1">
    <source>
        <dbReference type="PROSITE" id="PS50943"/>
    </source>
</evidence>
<organism evidence="2 3">
    <name type="scientific">Paenibacillus xylanilyticus</name>
    <dbReference type="NCBI Taxonomy" id="248903"/>
    <lineage>
        <taxon>Bacteria</taxon>
        <taxon>Bacillati</taxon>
        <taxon>Bacillota</taxon>
        <taxon>Bacilli</taxon>
        <taxon>Bacillales</taxon>
        <taxon>Paenibacillaceae</taxon>
        <taxon>Paenibacillus</taxon>
    </lineage>
</organism>
<evidence type="ECO:0000313" key="2">
    <source>
        <dbReference type="EMBL" id="NUU75315.1"/>
    </source>
</evidence>
<protein>
    <submittedName>
        <fullName evidence="2">Helix-turn-helix transcriptional regulator</fullName>
    </submittedName>
</protein>
<dbReference type="SMART" id="SM00530">
    <property type="entry name" value="HTH_XRE"/>
    <property type="match status" value="1"/>
</dbReference>
<keyword evidence="3" id="KW-1185">Reference proteome</keyword>
<evidence type="ECO:0000313" key="3">
    <source>
        <dbReference type="Proteomes" id="UP000526125"/>
    </source>
</evidence>
<dbReference type="InterPro" id="IPR010982">
    <property type="entry name" value="Lambda_DNA-bd_dom_sf"/>
</dbReference>
<dbReference type="SUPFAM" id="SSF47413">
    <property type="entry name" value="lambda repressor-like DNA-binding domains"/>
    <property type="match status" value="1"/>
</dbReference>
<dbReference type="AlphaFoldDB" id="A0A7Y6BUN1"/>
<comment type="caution">
    <text evidence="2">The sequence shown here is derived from an EMBL/GenBank/DDBJ whole genome shotgun (WGS) entry which is preliminary data.</text>
</comment>
<sequence length="409" mass="47728">MESANSIRYELMQYMKIKKFKYSQFSEIAGINSGTLSRILQGNKSISMNQLVAITAGMRLPEDYFFEDYIEECFSLVISIRRIRPFIIRCAELDRLDCVEQIVNRLLDDLAYVSVLFEIAEELYENNKRFAARVLYRSVSETEKYQHSERLALCQYRLFLIDLGENLEGNVRAATQFELYVYRLDEANQIEALKQLMHVFGMGHKWAKVDALAKEMHRIATIRYDLQCGSGRLVESQKRTEQPLYYYILYANLARSTASEECGDYERALEFVSKYAAGESWIQEKDEEARHIIKQFSEWAVANTFLYRLMSGEVGVLHEYVNYIASHEDEIFIAVRHMVQAANLYKLNIDNILERFASYIPYQSNKTEFGQYKQAILKESYAQFLSDLAVYRLDQRDTILSITGSLVHN</sequence>
<reference evidence="2 3" key="1">
    <citation type="submission" date="2020-05" db="EMBL/GenBank/DDBJ databases">
        <title>Genome Sequencing of Type Strains.</title>
        <authorList>
            <person name="Lemaire J.F."/>
            <person name="Inderbitzin P."/>
            <person name="Gregorio O.A."/>
            <person name="Collins S.B."/>
            <person name="Wespe N."/>
            <person name="Knight-Connoni V."/>
        </authorList>
    </citation>
    <scope>NUCLEOTIDE SEQUENCE [LARGE SCALE GENOMIC DNA]</scope>
    <source>
        <strain evidence="2 3">LMG 21957</strain>
    </source>
</reference>
<dbReference type="EMBL" id="JABMCB010000169">
    <property type="protein sequence ID" value="NUU75315.1"/>
    <property type="molecule type" value="Genomic_DNA"/>
</dbReference>
<dbReference type="InterPro" id="IPR001387">
    <property type="entry name" value="Cro/C1-type_HTH"/>
</dbReference>